<comment type="subcellular location">
    <subcellularLocation>
        <location evidence="1">Secreted</location>
    </subcellularLocation>
</comment>
<evidence type="ECO:0000313" key="7">
    <source>
        <dbReference type="Proteomes" id="UP001371456"/>
    </source>
</evidence>
<name>A0AAN8T3M4_SOLBU</name>
<proteinExistence type="inferred from homology"/>
<gene>
    <name evidence="6" type="ORF">RDI58_023342</name>
</gene>
<keyword evidence="3" id="KW-0713">Self-incompatibility</keyword>
<keyword evidence="7" id="KW-1185">Reference proteome</keyword>
<protein>
    <recommendedName>
        <fullName evidence="8">S-protein homolog</fullName>
    </recommendedName>
</protein>
<reference evidence="6 7" key="1">
    <citation type="submission" date="2024-02" db="EMBL/GenBank/DDBJ databases">
        <title>de novo genome assembly of Solanum bulbocastanum strain 11H21.</title>
        <authorList>
            <person name="Hosaka A.J."/>
        </authorList>
    </citation>
    <scope>NUCLEOTIDE SEQUENCE [LARGE SCALE GENOMIC DNA]</scope>
    <source>
        <tissue evidence="6">Young leaves</tissue>
    </source>
</reference>
<dbReference type="Proteomes" id="UP001371456">
    <property type="component" value="Unassembled WGS sequence"/>
</dbReference>
<dbReference type="AlphaFoldDB" id="A0AAN8T3M4"/>
<keyword evidence="5" id="KW-0732">Signal</keyword>
<accession>A0AAN8T3M4</accession>
<evidence type="ECO:0000313" key="6">
    <source>
        <dbReference type="EMBL" id="KAK6781158.1"/>
    </source>
</evidence>
<evidence type="ECO:0000256" key="5">
    <source>
        <dbReference type="ARBA" id="ARBA00022729"/>
    </source>
</evidence>
<dbReference type="Pfam" id="PF05938">
    <property type="entry name" value="Self-incomp_S1"/>
    <property type="match status" value="1"/>
</dbReference>
<evidence type="ECO:0000256" key="3">
    <source>
        <dbReference type="ARBA" id="ARBA00022471"/>
    </source>
</evidence>
<evidence type="ECO:0008006" key="8">
    <source>
        <dbReference type="Google" id="ProtNLM"/>
    </source>
</evidence>
<comment type="similarity">
    <text evidence="2">Belongs to the plant self-incompatibility (S1) protein family.</text>
</comment>
<evidence type="ECO:0000256" key="2">
    <source>
        <dbReference type="ARBA" id="ARBA00005581"/>
    </source>
</evidence>
<organism evidence="6 7">
    <name type="scientific">Solanum bulbocastanum</name>
    <name type="common">Wild potato</name>
    <dbReference type="NCBI Taxonomy" id="147425"/>
    <lineage>
        <taxon>Eukaryota</taxon>
        <taxon>Viridiplantae</taxon>
        <taxon>Streptophyta</taxon>
        <taxon>Embryophyta</taxon>
        <taxon>Tracheophyta</taxon>
        <taxon>Spermatophyta</taxon>
        <taxon>Magnoliopsida</taxon>
        <taxon>eudicotyledons</taxon>
        <taxon>Gunneridae</taxon>
        <taxon>Pentapetalae</taxon>
        <taxon>asterids</taxon>
        <taxon>lamiids</taxon>
        <taxon>Solanales</taxon>
        <taxon>Solanaceae</taxon>
        <taxon>Solanoideae</taxon>
        <taxon>Solaneae</taxon>
        <taxon>Solanum</taxon>
    </lineage>
</organism>
<dbReference type="GO" id="GO:0060320">
    <property type="term" value="P:rejection of self pollen"/>
    <property type="evidence" value="ECO:0007669"/>
    <property type="project" value="UniProtKB-KW"/>
</dbReference>
<dbReference type="GO" id="GO:0005576">
    <property type="term" value="C:extracellular region"/>
    <property type="evidence" value="ECO:0007669"/>
    <property type="project" value="UniProtKB-SubCell"/>
</dbReference>
<dbReference type="EMBL" id="JBANQN010000009">
    <property type="protein sequence ID" value="KAK6781158.1"/>
    <property type="molecule type" value="Genomic_DNA"/>
</dbReference>
<sequence length="143" mass="16546">MSSSLKFQLSILVYLFFFLSSFPFYGTSTKFFMPFFNVNVIDELIDPLDMDCAINGITQPRVSLRQSHLHKYSVDVGAQEEATLLCNMTSGPRSGSFLLFKYSRDIPRCEIKDKRCTWNLMPTGLYLFFNSQQNLIFNWTMSS</sequence>
<keyword evidence="4" id="KW-0964">Secreted</keyword>
<comment type="caution">
    <text evidence="6">The sequence shown here is derived from an EMBL/GenBank/DDBJ whole genome shotgun (WGS) entry which is preliminary data.</text>
</comment>
<evidence type="ECO:0000256" key="4">
    <source>
        <dbReference type="ARBA" id="ARBA00022525"/>
    </source>
</evidence>
<dbReference type="InterPro" id="IPR010264">
    <property type="entry name" value="Self-incomp_S1"/>
</dbReference>
<evidence type="ECO:0000256" key="1">
    <source>
        <dbReference type="ARBA" id="ARBA00004613"/>
    </source>
</evidence>